<dbReference type="SUPFAM" id="SSF53720">
    <property type="entry name" value="ALDH-like"/>
    <property type="match status" value="1"/>
</dbReference>
<keyword evidence="6" id="KW-0274">FAD</keyword>
<dbReference type="SUPFAM" id="SSF51905">
    <property type="entry name" value="FAD/NAD(P)-binding domain"/>
    <property type="match status" value="1"/>
</dbReference>
<name>A0A8H6R2F4_9EURO</name>
<dbReference type="Pfam" id="PF01494">
    <property type="entry name" value="FAD_binding_3"/>
    <property type="match status" value="1"/>
</dbReference>
<gene>
    <name evidence="11" type="ORF">CNMCM7691_005978</name>
</gene>
<dbReference type="FunFam" id="2.40.400.10:FF:000001">
    <property type="entry name" value="FAD binding domain protein"/>
    <property type="match status" value="1"/>
</dbReference>
<dbReference type="InterPro" id="IPR001692">
    <property type="entry name" value="Histidinol_DH_CS"/>
</dbReference>
<evidence type="ECO:0000256" key="7">
    <source>
        <dbReference type="ARBA" id="ARBA00022833"/>
    </source>
</evidence>
<evidence type="ECO:0000256" key="6">
    <source>
        <dbReference type="ARBA" id="ARBA00022827"/>
    </source>
</evidence>
<comment type="similarity">
    <text evidence="3 9">Belongs to the histidinol dehydrogenase family.</text>
</comment>
<dbReference type="NCBIfam" id="TIGR00069">
    <property type="entry name" value="hisD"/>
    <property type="match status" value="1"/>
</dbReference>
<dbReference type="SUPFAM" id="SSF54373">
    <property type="entry name" value="FAD-linked reductases, C-terminal domain"/>
    <property type="match status" value="1"/>
</dbReference>
<dbReference type="PANTHER" id="PTHR21256">
    <property type="entry name" value="HISTIDINOL DEHYDROGENASE HDH"/>
    <property type="match status" value="1"/>
</dbReference>
<evidence type="ECO:0000259" key="10">
    <source>
        <dbReference type="Pfam" id="PF01494"/>
    </source>
</evidence>
<keyword evidence="4" id="KW-0285">Flavoprotein</keyword>
<proteinExistence type="inferred from homology"/>
<dbReference type="Proteomes" id="UP000641853">
    <property type="component" value="Unassembled WGS sequence"/>
</dbReference>
<evidence type="ECO:0000256" key="4">
    <source>
        <dbReference type="ARBA" id="ARBA00022630"/>
    </source>
</evidence>
<dbReference type="EMBL" id="JACBAG010001581">
    <property type="protein sequence ID" value="KAF7184666.1"/>
    <property type="molecule type" value="Genomic_DNA"/>
</dbReference>
<dbReference type="PRINTS" id="PR00083">
    <property type="entry name" value="HOLDHDRGNASE"/>
</dbReference>
<dbReference type="FunFam" id="3.40.50.1980:FF:000001">
    <property type="entry name" value="Histidinol dehydrogenase"/>
    <property type="match status" value="1"/>
</dbReference>
<evidence type="ECO:0000313" key="12">
    <source>
        <dbReference type="Proteomes" id="UP000641853"/>
    </source>
</evidence>
<dbReference type="CDD" id="cd06572">
    <property type="entry name" value="Histidinol_dh"/>
    <property type="match status" value="1"/>
</dbReference>
<dbReference type="Gene3D" id="2.40.400.10">
    <property type="entry name" value="Acetoacetate decarboxylase-like"/>
    <property type="match status" value="1"/>
</dbReference>
<dbReference type="PANTHER" id="PTHR21256:SF14">
    <property type="entry name" value="HISTIDINOL DEHYDROGENASE"/>
    <property type="match status" value="1"/>
</dbReference>
<dbReference type="UniPathway" id="UPA00031">
    <property type="reaction ID" value="UER00014"/>
</dbReference>
<comment type="cofactor">
    <cofactor evidence="1">
        <name>Zn(2+)</name>
        <dbReference type="ChEBI" id="CHEBI:29105"/>
    </cofactor>
</comment>
<dbReference type="FunFam" id="3.50.50.60:FF:000296">
    <property type="entry name" value="Salicylate hydroxylase, putative"/>
    <property type="match status" value="1"/>
</dbReference>
<dbReference type="GO" id="GO:0046872">
    <property type="term" value="F:metal ion binding"/>
    <property type="evidence" value="ECO:0007669"/>
    <property type="project" value="UniProtKB-KW"/>
</dbReference>
<feature type="domain" description="FAD-binding" evidence="10">
    <location>
        <begin position="437"/>
        <end position="773"/>
    </location>
</feature>
<dbReference type="Gene3D" id="3.50.50.60">
    <property type="entry name" value="FAD/NAD(P)-binding domain"/>
    <property type="match status" value="1"/>
</dbReference>
<dbReference type="GO" id="GO:0071949">
    <property type="term" value="F:FAD binding"/>
    <property type="evidence" value="ECO:0007669"/>
    <property type="project" value="InterPro"/>
</dbReference>
<dbReference type="InterPro" id="IPR011050">
    <property type="entry name" value="Pectin_lyase_fold/virulence"/>
</dbReference>
<dbReference type="InterPro" id="IPR012332">
    <property type="entry name" value="Autotransporter_pectin_lyase_C"/>
</dbReference>
<dbReference type="SUPFAM" id="SSF51126">
    <property type="entry name" value="Pectin lyase-like"/>
    <property type="match status" value="1"/>
</dbReference>
<evidence type="ECO:0000313" key="11">
    <source>
        <dbReference type="EMBL" id="KAF7184666.1"/>
    </source>
</evidence>
<evidence type="ECO:0000256" key="9">
    <source>
        <dbReference type="RuleBase" id="RU004175"/>
    </source>
</evidence>
<protein>
    <recommendedName>
        <fullName evidence="10">FAD-binding domain-containing protein</fullName>
    </recommendedName>
</protein>
<dbReference type="InterPro" id="IPR012131">
    <property type="entry name" value="Hstdl_DH"/>
</dbReference>
<keyword evidence="5" id="KW-0479">Metal-binding</keyword>
<evidence type="ECO:0000256" key="2">
    <source>
        <dbReference type="ARBA" id="ARBA00004940"/>
    </source>
</evidence>
<evidence type="ECO:0000256" key="3">
    <source>
        <dbReference type="ARBA" id="ARBA00010178"/>
    </source>
</evidence>
<keyword evidence="8" id="KW-0560">Oxidoreductase</keyword>
<comment type="caution">
    <text evidence="11">The sequence shown here is derived from an EMBL/GenBank/DDBJ whole genome shotgun (WGS) entry which is preliminary data.</text>
</comment>
<dbReference type="InterPro" id="IPR036188">
    <property type="entry name" value="FAD/NAD-bd_sf"/>
</dbReference>
<reference evidence="11" key="1">
    <citation type="submission" date="2020-06" db="EMBL/GenBank/DDBJ databases">
        <title>Draft genome sequences of strains closely related to Aspergillus parafelis and Aspergillus hiratsukae.</title>
        <authorList>
            <person name="Dos Santos R.A.C."/>
            <person name="Rivero-Menendez O."/>
            <person name="Steenwyk J.L."/>
            <person name="Mead M.E."/>
            <person name="Goldman G.H."/>
            <person name="Alastruey-Izquierdo A."/>
            <person name="Rokas A."/>
        </authorList>
    </citation>
    <scope>NUCLEOTIDE SEQUENCE</scope>
    <source>
        <strain evidence="11">CNM-CM7691</strain>
    </source>
</reference>
<sequence>MTRRHLKSRADTTSNSIAPQVDVSTIVKGVIDDIRANGDAAVRKYSEKFDKWSPASFKLSQEDIETSIAACSAQTIEDIKQVQRNVRAFAQAQRDSIKDFEYEIQPGVFLGQKNLPIQTVGAYIPGGRYPLLASAHMTILTAKVAGVPKVIGCTPPIAGKIPHATIAAMHLAGADEIYLLGGVQAIAAMALGTETMAKVDFIAGPGNAFVAEAKRQLFGEIGIDLFAGPTEILIVADETADPFTVATDILSQAEHGPDSPAVIITKSEAVGRESMRIITELLKNLSTAELAGTSWERFGEVIVVDSIEEAWTLADEYASEHVQILTKEPREALRKMNAYGALFLGEKTCVSYGDKVIGTNHVLPTKKAARYTGGLWVGKYLRTVTYQEVTSRQASGELGRLCGRAARAENFEGHARSGDLRAWNYLGDQFEWIQRDRQGHDVQIFEQSRLAVETGAALHLAPNANGILKRLGIDAQQFGANLMERLVEYTSQGQVERAIDLTEQNKRWQHQWLLAHRIDLHNQLKRAAMSADADREAIPFRTASRVVQVDPATATITLEDGTQFQGDLVVGADGVHSITRSAIPGGNVKASCCGKSAFRFLVSKQAALQDPETAAIVERPGELSIWYGADRRIVLYPTSHNTVLNFVLIHPEEESAEEADESWGQSGNLQKMLQIFSSFDPAVLKLLSMADPQSVRVWKLLDMEEIPRWYEGRLALLGDAAHPFLPHQGQGAAVAIEDAASLAVVLPLGRTVEEVPECLQLYDEIRHERASRIQHYSRLAGRDRVDGQEAPDMYGFTNYNFGHDEWDNSTQRLREWTWKRIPNPYWRMPIAFGPMPGPRQNHLGVPRDGTKSTFTTASIKFKTSRTVLQNLFPPGRRGWRFSAPDTVAYASFSQTTLNKMEWLGGSGYSHIGLYVHGVEYVKKDGTVIQGSYLPILFESLTDPIVSGREELGAPKLYTSVDIYRRAKSYRIRTGWQGALWGHFLLEDLVEVDPASTPGGFSGEADAGILVYKYLPQTGRSNKNKAAEEYAAFDPFSEAVPTPNPRKVWTSSKASFQIDPLDWEQLPTLHHVISRLAELPVYEIIKRQQLGLQHLEKPVRLASCPDEMAMQSLLLFAFGSVVLGSVSIVDPRDYAYLPGDVKDNAIMADYTTDNGGPMTLSYNITGPYYYADKDVELDHKTLTVNANDTSVLVATNGAHVNLSHVEVIKEGYCTWLNQASFFGVNAAINIANSSTAYIENSNITVHNGAANVYAYGTGTTVHVSNTDLYSSGPVSHGLYAAGNGTIYASNVRHYSGGNRCSSFSGDTPAGYIYVSDSVAHTAGIGSAIFYALGEIHATDVVGLAEQAPTLFSDGGQKAVLKNVDLTAGLLAGTVMFSSMQRLSGASISFENSRLTTLKKDMAALWFGNVIATATLVATELNPASGILVIANSSQVTQAFRYFAGSEENSSIQPAEVTVSVAASALEGDIVAYNGSSISWSLTDHSSWTGSAYTAGKGTATFAVSLDETSSWTLTRDVSVQNFTNADANNKNIRSRGYNIYYNASATSNAWLKSKTVSLPGGGHLKPRSD</sequence>
<dbReference type="Gene3D" id="2.160.20.20">
    <property type="match status" value="1"/>
</dbReference>
<evidence type="ECO:0000256" key="8">
    <source>
        <dbReference type="ARBA" id="ARBA00023002"/>
    </source>
</evidence>
<dbReference type="Pfam" id="PF00815">
    <property type="entry name" value="Histidinol_dh"/>
    <property type="match status" value="1"/>
</dbReference>
<dbReference type="GO" id="GO:0051287">
    <property type="term" value="F:NAD binding"/>
    <property type="evidence" value="ECO:0007669"/>
    <property type="project" value="InterPro"/>
</dbReference>
<evidence type="ECO:0000256" key="5">
    <source>
        <dbReference type="ARBA" id="ARBA00022723"/>
    </source>
</evidence>
<comment type="pathway">
    <text evidence="2">Amino-acid biosynthesis; L-histidine biosynthesis; L-histidine from 5-phospho-alpha-D-ribose 1-diphosphate: step 9/9.</text>
</comment>
<dbReference type="InterPro" id="IPR016161">
    <property type="entry name" value="Ald_DH/histidinol_DH"/>
</dbReference>
<dbReference type="Gene3D" id="1.20.5.1300">
    <property type="match status" value="1"/>
</dbReference>
<keyword evidence="12" id="KW-1185">Reference proteome</keyword>
<dbReference type="GO" id="GO:0000105">
    <property type="term" value="P:L-histidine biosynthetic process"/>
    <property type="evidence" value="ECO:0007669"/>
    <property type="project" value="UniProtKB-UniPathway"/>
</dbReference>
<dbReference type="Gene3D" id="3.40.50.1980">
    <property type="entry name" value="Nitrogenase molybdenum iron protein domain"/>
    <property type="match status" value="2"/>
</dbReference>
<dbReference type="InterPro" id="IPR023375">
    <property type="entry name" value="ADC_dom_sf"/>
</dbReference>
<keyword evidence="7" id="KW-0862">Zinc</keyword>
<organism evidence="11 12">
    <name type="scientific">Aspergillus felis</name>
    <dbReference type="NCBI Taxonomy" id="1287682"/>
    <lineage>
        <taxon>Eukaryota</taxon>
        <taxon>Fungi</taxon>
        <taxon>Dikarya</taxon>
        <taxon>Ascomycota</taxon>
        <taxon>Pezizomycotina</taxon>
        <taxon>Eurotiomycetes</taxon>
        <taxon>Eurotiomycetidae</taxon>
        <taxon>Eurotiales</taxon>
        <taxon>Aspergillaceae</taxon>
        <taxon>Aspergillus</taxon>
        <taxon>Aspergillus subgen. Fumigati</taxon>
    </lineage>
</organism>
<dbReference type="FunFam" id="3.40.50.1980:FF:000026">
    <property type="entry name" value="Histidinol dehydrogenase"/>
    <property type="match status" value="1"/>
</dbReference>
<dbReference type="GO" id="GO:0004399">
    <property type="term" value="F:histidinol dehydrogenase activity"/>
    <property type="evidence" value="ECO:0007669"/>
    <property type="project" value="TreeGrafter"/>
</dbReference>
<evidence type="ECO:0000256" key="1">
    <source>
        <dbReference type="ARBA" id="ARBA00001947"/>
    </source>
</evidence>
<accession>A0A8H6R2F4</accession>
<dbReference type="SUPFAM" id="SSF160104">
    <property type="entry name" value="Acetoacetate decarboxylase-like"/>
    <property type="match status" value="1"/>
</dbReference>
<dbReference type="PROSITE" id="PS00611">
    <property type="entry name" value="HISOL_DEHYDROGENASE"/>
    <property type="match status" value="1"/>
</dbReference>
<dbReference type="GO" id="GO:0005829">
    <property type="term" value="C:cytosol"/>
    <property type="evidence" value="ECO:0007669"/>
    <property type="project" value="TreeGrafter"/>
</dbReference>
<dbReference type="InterPro" id="IPR002938">
    <property type="entry name" value="FAD-bd"/>
</dbReference>